<dbReference type="AlphaFoldDB" id="A0A1S8X1W3"/>
<evidence type="ECO:0000313" key="1">
    <source>
        <dbReference type="EMBL" id="OON20666.1"/>
    </source>
</evidence>
<organism evidence="1 2">
    <name type="scientific">Opisthorchis viverrini</name>
    <name type="common">Southeast Asian liver fluke</name>
    <dbReference type="NCBI Taxonomy" id="6198"/>
    <lineage>
        <taxon>Eukaryota</taxon>
        <taxon>Metazoa</taxon>
        <taxon>Spiralia</taxon>
        <taxon>Lophotrochozoa</taxon>
        <taxon>Platyhelminthes</taxon>
        <taxon>Trematoda</taxon>
        <taxon>Digenea</taxon>
        <taxon>Opisthorchiida</taxon>
        <taxon>Opisthorchiata</taxon>
        <taxon>Opisthorchiidae</taxon>
        <taxon>Opisthorchis</taxon>
    </lineage>
</organism>
<name>A0A1S8X1W3_OPIVI</name>
<reference evidence="1 2" key="1">
    <citation type="submission" date="2015-03" db="EMBL/GenBank/DDBJ databases">
        <title>Draft genome of the nematode, Opisthorchis viverrini.</title>
        <authorList>
            <person name="Mitreva M."/>
        </authorList>
    </citation>
    <scope>NUCLEOTIDE SEQUENCE [LARGE SCALE GENOMIC DNA]</scope>
    <source>
        <strain evidence="1">Khon Kaen</strain>
    </source>
</reference>
<dbReference type="EMBL" id="KV892511">
    <property type="protein sequence ID" value="OON20666.1"/>
    <property type="molecule type" value="Genomic_DNA"/>
</dbReference>
<protein>
    <submittedName>
        <fullName evidence="1">Uncharacterized protein</fullName>
    </submittedName>
</protein>
<sequence>MESQSLTACVKPIATAKMRTEFRVQLRMVIESLMRPLRRPSHRPLYYLHLADLGRRPDSPSFSLETVFRYLEVVSECCDSWVRQNSLLHCYSPPISSYFACKPNFGLFAAANKLMPAGSQVTARNSAGANNRQESLLSYCSNLSSVSRSYRAQYAPSVQAAPVRAWRDTFPLAAPNPGRARIVVISGNA</sequence>
<proteinExistence type="predicted"/>
<keyword evidence="2" id="KW-1185">Reference proteome</keyword>
<gene>
    <name evidence="1" type="ORF">X801_03450</name>
</gene>
<dbReference type="Proteomes" id="UP000243686">
    <property type="component" value="Unassembled WGS sequence"/>
</dbReference>
<accession>A0A1S8X1W3</accession>
<evidence type="ECO:0000313" key="2">
    <source>
        <dbReference type="Proteomes" id="UP000243686"/>
    </source>
</evidence>